<dbReference type="AlphaFoldDB" id="A0A4Y2MNE9"/>
<evidence type="ECO:0000313" key="3">
    <source>
        <dbReference type="Proteomes" id="UP000499080"/>
    </source>
</evidence>
<feature type="region of interest" description="Disordered" evidence="1">
    <location>
        <begin position="88"/>
        <end position="110"/>
    </location>
</feature>
<gene>
    <name evidence="2" type="ORF">AVEN_51399_1</name>
</gene>
<keyword evidence="3" id="KW-1185">Reference proteome</keyword>
<evidence type="ECO:0000256" key="1">
    <source>
        <dbReference type="SAM" id="MobiDB-lite"/>
    </source>
</evidence>
<protein>
    <submittedName>
        <fullName evidence="2">Uncharacterized protein</fullName>
    </submittedName>
</protein>
<evidence type="ECO:0000313" key="2">
    <source>
        <dbReference type="EMBL" id="GBN28072.1"/>
    </source>
</evidence>
<sequence>MISSLSRLDSQTRTVSGATSEQGGSLCLWQEEDACFSRASSYRLKEGRGSEASYRFRSLFIFPRSSARQNFVLSSDVCLNRFSPFENEIPSTEPQPPSTRQENKFSHRESTCDRDGFVKKHTFENSGCRSKEVLFRDQLKKRIGV</sequence>
<reference evidence="2 3" key="1">
    <citation type="journal article" date="2019" name="Sci. Rep.">
        <title>Orb-weaving spider Araneus ventricosus genome elucidates the spidroin gene catalogue.</title>
        <authorList>
            <person name="Kono N."/>
            <person name="Nakamura H."/>
            <person name="Ohtoshi R."/>
            <person name="Moran D.A.P."/>
            <person name="Shinohara A."/>
            <person name="Yoshida Y."/>
            <person name="Fujiwara M."/>
            <person name="Mori M."/>
            <person name="Tomita M."/>
            <person name="Arakawa K."/>
        </authorList>
    </citation>
    <scope>NUCLEOTIDE SEQUENCE [LARGE SCALE GENOMIC DNA]</scope>
</reference>
<proteinExistence type="predicted"/>
<dbReference type="EMBL" id="BGPR01007591">
    <property type="protein sequence ID" value="GBN28072.1"/>
    <property type="molecule type" value="Genomic_DNA"/>
</dbReference>
<comment type="caution">
    <text evidence="2">The sequence shown here is derived from an EMBL/GenBank/DDBJ whole genome shotgun (WGS) entry which is preliminary data.</text>
</comment>
<dbReference type="Proteomes" id="UP000499080">
    <property type="component" value="Unassembled WGS sequence"/>
</dbReference>
<organism evidence="2 3">
    <name type="scientific">Araneus ventricosus</name>
    <name type="common">Orbweaver spider</name>
    <name type="synonym">Epeira ventricosa</name>
    <dbReference type="NCBI Taxonomy" id="182803"/>
    <lineage>
        <taxon>Eukaryota</taxon>
        <taxon>Metazoa</taxon>
        <taxon>Ecdysozoa</taxon>
        <taxon>Arthropoda</taxon>
        <taxon>Chelicerata</taxon>
        <taxon>Arachnida</taxon>
        <taxon>Araneae</taxon>
        <taxon>Araneomorphae</taxon>
        <taxon>Entelegynae</taxon>
        <taxon>Araneoidea</taxon>
        <taxon>Araneidae</taxon>
        <taxon>Araneus</taxon>
    </lineage>
</organism>
<feature type="compositionally biased region" description="Basic and acidic residues" evidence="1">
    <location>
        <begin position="101"/>
        <end position="110"/>
    </location>
</feature>
<accession>A0A4Y2MNE9</accession>
<name>A0A4Y2MNE9_ARAVE</name>